<protein>
    <submittedName>
        <fullName evidence="1">Uncharacterized protein</fullName>
    </submittedName>
</protein>
<evidence type="ECO:0000313" key="1">
    <source>
        <dbReference type="EMBL" id="WAC03459.1"/>
    </source>
</evidence>
<organism evidence="1 2">
    <name type="scientific">Lacinutrix neustonica</name>
    <dbReference type="NCBI Taxonomy" id="2980107"/>
    <lineage>
        <taxon>Bacteria</taxon>
        <taxon>Pseudomonadati</taxon>
        <taxon>Bacteroidota</taxon>
        <taxon>Flavobacteriia</taxon>
        <taxon>Flavobacteriales</taxon>
        <taxon>Flavobacteriaceae</taxon>
        <taxon>Lacinutrix</taxon>
    </lineage>
</organism>
<reference evidence="1" key="1">
    <citation type="submission" date="2022-11" db="EMBL/GenBank/DDBJ databases">
        <title>Lacinutrix neustonica HL-RS19T sp. nov., isolated from the surface microlayer sample of brackish Lake Shihwa.</title>
        <authorList>
            <person name="Choi J.Y."/>
            <person name="Hwang C.Y."/>
        </authorList>
    </citation>
    <scope>NUCLEOTIDE SEQUENCE</scope>
    <source>
        <strain evidence="1">HL-RS19</strain>
    </source>
</reference>
<dbReference type="AlphaFoldDB" id="A0A9E8MYY0"/>
<dbReference type="KEGG" id="lnu:N7U66_08210"/>
<sequence>MSKDNFLDMGAEILTQTFGTNLGGNATGEKTGFLEMLNKTDLTEEQKTEYRI</sequence>
<gene>
    <name evidence="1" type="ORF">N7U66_08210</name>
</gene>
<dbReference type="EMBL" id="CP113088">
    <property type="protein sequence ID" value="WAC03459.1"/>
    <property type="molecule type" value="Genomic_DNA"/>
</dbReference>
<evidence type="ECO:0000313" key="2">
    <source>
        <dbReference type="Proteomes" id="UP001164705"/>
    </source>
</evidence>
<dbReference type="Proteomes" id="UP001164705">
    <property type="component" value="Chromosome"/>
</dbReference>
<name>A0A9E8MYY0_9FLAO</name>
<dbReference type="RefSeq" id="WP_267678042.1">
    <property type="nucleotide sequence ID" value="NZ_CP113088.1"/>
</dbReference>
<accession>A0A9E8MYY0</accession>
<proteinExistence type="predicted"/>
<keyword evidence="2" id="KW-1185">Reference proteome</keyword>